<dbReference type="Pfam" id="PF07905">
    <property type="entry name" value="PucR"/>
    <property type="match status" value="1"/>
</dbReference>
<accession>A0A9D2KNV3</accession>
<gene>
    <name evidence="5" type="ORF">IAA07_02115</name>
</gene>
<feature type="domain" description="Purine catabolism PurC-like" evidence="2">
    <location>
        <begin position="8"/>
        <end position="125"/>
    </location>
</feature>
<evidence type="ECO:0000259" key="2">
    <source>
        <dbReference type="Pfam" id="PF07905"/>
    </source>
</evidence>
<feature type="domain" description="CdaR GGDEF-like" evidence="4">
    <location>
        <begin position="264"/>
        <end position="388"/>
    </location>
</feature>
<evidence type="ECO:0000313" key="5">
    <source>
        <dbReference type="EMBL" id="HJA70361.1"/>
    </source>
</evidence>
<dbReference type="InterPro" id="IPR041522">
    <property type="entry name" value="CdaR_GGDEF"/>
</dbReference>
<dbReference type="InterPro" id="IPR051448">
    <property type="entry name" value="CdaR-like_regulators"/>
</dbReference>
<dbReference type="Gene3D" id="1.10.10.2840">
    <property type="entry name" value="PucR C-terminal helix-turn-helix domain"/>
    <property type="match status" value="1"/>
</dbReference>
<dbReference type="AlphaFoldDB" id="A0A9D2KNV3"/>
<dbReference type="EMBL" id="DWZA01000020">
    <property type="protein sequence ID" value="HJA70361.1"/>
    <property type="molecule type" value="Genomic_DNA"/>
</dbReference>
<dbReference type="Pfam" id="PF17853">
    <property type="entry name" value="GGDEF_2"/>
    <property type="match status" value="1"/>
</dbReference>
<name>A0A9D2KNV3_9FIRM</name>
<dbReference type="InterPro" id="IPR025736">
    <property type="entry name" value="PucR_C-HTH_dom"/>
</dbReference>
<dbReference type="InterPro" id="IPR012914">
    <property type="entry name" value="PucR_dom"/>
</dbReference>
<dbReference type="PANTHER" id="PTHR33744">
    <property type="entry name" value="CARBOHYDRATE DIACID REGULATOR"/>
    <property type="match status" value="1"/>
</dbReference>
<reference evidence="5" key="1">
    <citation type="journal article" date="2021" name="PeerJ">
        <title>Extensive microbial diversity within the chicken gut microbiome revealed by metagenomics and culture.</title>
        <authorList>
            <person name="Gilroy R."/>
            <person name="Ravi A."/>
            <person name="Getino M."/>
            <person name="Pursley I."/>
            <person name="Horton D.L."/>
            <person name="Alikhan N.F."/>
            <person name="Baker D."/>
            <person name="Gharbi K."/>
            <person name="Hall N."/>
            <person name="Watson M."/>
            <person name="Adriaenssens E.M."/>
            <person name="Foster-Nyarko E."/>
            <person name="Jarju S."/>
            <person name="Secka A."/>
            <person name="Antonio M."/>
            <person name="Oren A."/>
            <person name="Chaudhuri R.R."/>
            <person name="La Ragione R."/>
            <person name="Hildebrand F."/>
            <person name="Pallen M.J."/>
        </authorList>
    </citation>
    <scope>NUCLEOTIDE SEQUENCE</scope>
    <source>
        <strain evidence="5">CHK178-16964</strain>
    </source>
</reference>
<reference evidence="5" key="2">
    <citation type="submission" date="2021-04" db="EMBL/GenBank/DDBJ databases">
        <authorList>
            <person name="Gilroy R."/>
        </authorList>
    </citation>
    <scope>NUCLEOTIDE SEQUENCE</scope>
    <source>
        <strain evidence="5">CHK178-16964</strain>
    </source>
</reference>
<evidence type="ECO:0000259" key="4">
    <source>
        <dbReference type="Pfam" id="PF17853"/>
    </source>
</evidence>
<feature type="domain" description="PucR C-terminal helix-turn-helix" evidence="3">
    <location>
        <begin position="440"/>
        <end position="497"/>
    </location>
</feature>
<dbReference type="Pfam" id="PF13556">
    <property type="entry name" value="HTH_30"/>
    <property type="match status" value="1"/>
</dbReference>
<dbReference type="InterPro" id="IPR042070">
    <property type="entry name" value="PucR_C-HTH_sf"/>
</dbReference>
<dbReference type="Proteomes" id="UP000823900">
    <property type="component" value="Unassembled WGS sequence"/>
</dbReference>
<protein>
    <submittedName>
        <fullName evidence="5">PucR family transcriptional regulator</fullName>
    </submittedName>
</protein>
<evidence type="ECO:0000259" key="3">
    <source>
        <dbReference type="Pfam" id="PF13556"/>
    </source>
</evidence>
<organism evidence="5 6">
    <name type="scientific">Candidatus Lachnoclostridium stercoravium</name>
    <dbReference type="NCBI Taxonomy" id="2838633"/>
    <lineage>
        <taxon>Bacteria</taxon>
        <taxon>Bacillati</taxon>
        <taxon>Bacillota</taxon>
        <taxon>Clostridia</taxon>
        <taxon>Lachnospirales</taxon>
        <taxon>Lachnospiraceae</taxon>
    </lineage>
</organism>
<proteinExistence type="inferred from homology"/>
<evidence type="ECO:0000313" key="6">
    <source>
        <dbReference type="Proteomes" id="UP000823900"/>
    </source>
</evidence>
<evidence type="ECO:0000256" key="1">
    <source>
        <dbReference type="ARBA" id="ARBA00006754"/>
    </source>
</evidence>
<comment type="caution">
    <text evidence="5">The sequence shown here is derived from an EMBL/GenBank/DDBJ whole genome shotgun (WGS) entry which is preliminary data.</text>
</comment>
<sequence length="504" mass="57157">MKQLTLAEILELDIFKRVSIQAGAAGLSHYVSGITIAEDPDLIQWLSGGEILLTSLYAASVGPLSYERYIDLLARRDISALIIKTSSRLPRIPEEILERGNAHKIPIIELPPDIRFFDVVSSVTRVLLENKAQYYIELQNNLSQLLASGAHEQDVLEYLVRYIPAQISLTDPEKNVTHWAASADYHSKKAVADRITLPIMCMGEVNGYLEAVANQYLDENLESLLKSAANFLAVFYLKKYYVAEIEQKYISVFLNDLFHQNLTEKQLEEKAAGYGWKNGDSFLIVSIQADPSKENEKSDGALLEMTRLIPKNDYYFYIQDDYLHILYHTQGQLPPEQLYSSVGNTVSILKRYMEKLHSSLAFFAGISSPAFQVAQLTKLVQEASDALQFGKVFQNNIVKYEDLGALRMLASYSHRENLAQIIPPAVLKLAEYDKANNTQYLETLDSLLGNNLNLSKTAKELFIHYKTMLHRMDRICQIAEISLDDRQTRLDIELGVKLYMLLPK</sequence>
<comment type="similarity">
    <text evidence="1">Belongs to the CdaR family.</text>
</comment>